<organism evidence="1 2">
    <name type="scientific">Anaerococcus hydrogenalis ACS-025-V-Sch4</name>
    <dbReference type="NCBI Taxonomy" id="879306"/>
    <lineage>
        <taxon>Bacteria</taxon>
        <taxon>Bacillati</taxon>
        <taxon>Bacillota</taxon>
        <taxon>Tissierellia</taxon>
        <taxon>Tissierellales</taxon>
        <taxon>Peptoniphilaceae</taxon>
        <taxon>Anaerococcus</taxon>
    </lineage>
</organism>
<reference evidence="1 2" key="1">
    <citation type="submission" date="2011-01" db="EMBL/GenBank/DDBJ databases">
        <authorList>
            <person name="Durkin A.S."/>
            <person name="Madupu R."/>
            <person name="Torralba M."/>
            <person name="Gillis M."/>
            <person name="Methe B."/>
            <person name="Sutton G."/>
            <person name="Nelson K.E."/>
        </authorList>
    </citation>
    <scope>NUCLEOTIDE SEQUENCE [LARGE SCALE GENOMIC DNA]</scope>
    <source>
        <strain evidence="1 2">ACS-025-V-Sch4</strain>
    </source>
</reference>
<accession>F0GYY9</accession>
<keyword evidence="1" id="KW-0547">Nucleotide-binding</keyword>
<dbReference type="AlphaFoldDB" id="F0GYY9"/>
<comment type="caution">
    <text evidence="1">The sequence shown here is derived from an EMBL/GenBank/DDBJ whole genome shotgun (WGS) entry which is preliminary data.</text>
</comment>
<dbReference type="GO" id="GO:0005524">
    <property type="term" value="F:ATP binding"/>
    <property type="evidence" value="ECO:0007669"/>
    <property type="project" value="UniProtKB-KW"/>
</dbReference>
<keyword evidence="1" id="KW-0067">ATP-binding</keyword>
<evidence type="ECO:0000313" key="2">
    <source>
        <dbReference type="Proteomes" id="UP000005277"/>
    </source>
</evidence>
<dbReference type="EMBL" id="AEXN01000011">
    <property type="protein sequence ID" value="EGC84473.1"/>
    <property type="molecule type" value="Genomic_DNA"/>
</dbReference>
<sequence>MCTQDLKKVGAIIEHPAIYPNLTAYENLEVLTVLLNIAWIVKLS</sequence>
<gene>
    <name evidence="1" type="ORF">HMPREF9246_0466</name>
</gene>
<proteinExistence type="predicted"/>
<keyword evidence="2" id="KW-1185">Reference proteome</keyword>
<dbReference type="Proteomes" id="UP000005277">
    <property type="component" value="Unassembled WGS sequence"/>
</dbReference>
<dbReference type="RefSeq" id="WP_004816642.1">
    <property type="nucleotide sequence ID" value="NZ_AEXN01000011.1"/>
</dbReference>
<protein>
    <submittedName>
        <fullName evidence="1">Mutacin ABC transporter, ATP-binding protein MutF domain protein</fullName>
    </submittedName>
</protein>
<name>F0GYY9_9FIRM</name>
<evidence type="ECO:0000313" key="1">
    <source>
        <dbReference type="EMBL" id="EGC84473.1"/>
    </source>
</evidence>